<dbReference type="PROSITE" id="PS01095">
    <property type="entry name" value="GH18_1"/>
    <property type="match status" value="1"/>
</dbReference>
<protein>
    <recommendedName>
        <fullName evidence="2">chitinase</fullName>
        <ecNumber evidence="2">3.2.1.14</ecNumber>
    </recommendedName>
</protein>
<dbReference type="NCBIfam" id="TIGR04183">
    <property type="entry name" value="Por_Secre_tail"/>
    <property type="match status" value="1"/>
</dbReference>
<dbReference type="InterPro" id="IPR006558">
    <property type="entry name" value="LamG-like"/>
</dbReference>
<dbReference type="InterPro" id="IPR017853">
    <property type="entry name" value="GH"/>
</dbReference>
<keyword evidence="5" id="KW-1015">Disulfide bond</keyword>
<dbReference type="InterPro" id="IPR001223">
    <property type="entry name" value="Glyco_hydro18_cat"/>
</dbReference>
<dbReference type="RefSeq" id="WP_379926862.1">
    <property type="nucleotide sequence ID" value="NZ_JBHTJI010000042.1"/>
</dbReference>
<gene>
    <name evidence="10" type="ORF">ACFQ1R_13815</name>
</gene>
<dbReference type="Pfam" id="PF18962">
    <property type="entry name" value="Por_Secre_tail"/>
    <property type="match status" value="1"/>
</dbReference>
<dbReference type="Pfam" id="PF13385">
    <property type="entry name" value="Laminin_G_3"/>
    <property type="match status" value="1"/>
</dbReference>
<feature type="chain" id="PRO_5046597159" description="chitinase" evidence="8">
    <location>
        <begin position="32"/>
        <end position="671"/>
    </location>
</feature>
<dbReference type="SUPFAM" id="SSF51445">
    <property type="entry name" value="(Trans)glycosidases"/>
    <property type="match status" value="1"/>
</dbReference>
<keyword evidence="6 7" id="KW-0326">Glycosidase</keyword>
<dbReference type="Proteomes" id="UP001597061">
    <property type="component" value="Unassembled WGS sequence"/>
</dbReference>
<dbReference type="Gene3D" id="2.60.120.200">
    <property type="match status" value="1"/>
</dbReference>
<evidence type="ECO:0000256" key="1">
    <source>
        <dbReference type="ARBA" id="ARBA00000822"/>
    </source>
</evidence>
<dbReference type="Gene3D" id="3.20.20.80">
    <property type="entry name" value="Glycosidases"/>
    <property type="match status" value="1"/>
</dbReference>
<evidence type="ECO:0000256" key="7">
    <source>
        <dbReference type="RuleBase" id="RU000489"/>
    </source>
</evidence>
<name>A0ABW3JLY6_9FLAO</name>
<dbReference type="PANTHER" id="PTHR11177:SF317">
    <property type="entry name" value="CHITINASE 12-RELATED"/>
    <property type="match status" value="1"/>
</dbReference>
<sequence>MVNQSIYFFFKNQFLLIHFLFFCITSFLQVAAQQDYYLDFAANNKAISNAAVIELNNTDKFTLEAEVFLDSQTNLTNVLSKIYDTNNRVALQISNGVIYGIVCNGANAYRRTSSAVLTTGLWYHIAMVYNGTLSTNSDRIKLFINGVEETNLITSGTLPSFTSNDANFTSKPYMVGGTYFDGHLDDVRVWNTALSANTINIWKSLHIGSNHPNYANLKLYWDFDNISNSSIVSAVNGTLYAGTIEAATYGGPTVHEHVVGGYLPSYRLTSFALKNPSLTMEHLTHLYYFSISTDVSGNLGAVDSNGNFTPLANYLPSVQSNLNTIKSWIDTKKTKLILVFGGWVSSDYIDEVAASPTARNNVAQNLVDFCINNQLDGIDIDWENYHGEVNDVNYVNLVSAIKSKILASSNTNLELSVTILPEHDKPNDPIGLNGLFGNIDFLQIMSYGKSRISQGTQIPMSKVQEYYTRWTNAGLPSSKLVLGLPDYAKTLVDDSTLFYSDVVAQNPNLDTNLDAVVSNGKTYYFNGVNTIKEKAQYVLDNNLKGVMFWELYQDTDITNSMSLLNAATSIIPVNVTSTSLSNNNFEMDNELKVYPNPSTNIFNVSFYSNNPKFTKIMVYDINSRLVWENISSLKTGLNNIALDLKKLNTGFYILRIIDGNKSSTKKLIKNE</sequence>
<evidence type="ECO:0000313" key="11">
    <source>
        <dbReference type="Proteomes" id="UP001597061"/>
    </source>
</evidence>
<feature type="domain" description="GH18" evidence="9">
    <location>
        <begin position="257"/>
        <end position="568"/>
    </location>
</feature>
<dbReference type="EC" id="3.2.1.14" evidence="2"/>
<dbReference type="Pfam" id="PF00704">
    <property type="entry name" value="Glyco_hydro_18"/>
    <property type="match status" value="1"/>
</dbReference>
<evidence type="ECO:0000259" key="9">
    <source>
        <dbReference type="PROSITE" id="PS51910"/>
    </source>
</evidence>
<dbReference type="SUPFAM" id="SSF49899">
    <property type="entry name" value="Concanavalin A-like lectins/glucanases"/>
    <property type="match status" value="1"/>
</dbReference>
<dbReference type="SMART" id="SM00636">
    <property type="entry name" value="Glyco_18"/>
    <property type="match status" value="1"/>
</dbReference>
<comment type="caution">
    <text evidence="10">The sequence shown here is derived from an EMBL/GenBank/DDBJ whole genome shotgun (WGS) entry which is preliminary data.</text>
</comment>
<evidence type="ECO:0000313" key="10">
    <source>
        <dbReference type="EMBL" id="MFD0991180.1"/>
    </source>
</evidence>
<dbReference type="InterPro" id="IPR050314">
    <property type="entry name" value="Glycosyl_Hydrlase_18"/>
</dbReference>
<dbReference type="InterPro" id="IPR001579">
    <property type="entry name" value="Glyco_hydro_18_chit_AS"/>
</dbReference>
<keyword evidence="11" id="KW-1185">Reference proteome</keyword>
<dbReference type="InterPro" id="IPR011583">
    <property type="entry name" value="Chitinase_II/V-like_cat"/>
</dbReference>
<proteinExistence type="predicted"/>
<accession>A0ABW3JLY6</accession>
<reference evidence="11" key="1">
    <citation type="journal article" date="2019" name="Int. J. Syst. Evol. Microbiol.">
        <title>The Global Catalogue of Microorganisms (GCM) 10K type strain sequencing project: providing services to taxonomists for standard genome sequencing and annotation.</title>
        <authorList>
            <consortium name="The Broad Institute Genomics Platform"/>
            <consortium name="The Broad Institute Genome Sequencing Center for Infectious Disease"/>
            <person name="Wu L."/>
            <person name="Ma J."/>
        </authorList>
    </citation>
    <scope>NUCLEOTIDE SEQUENCE [LARGE SCALE GENOMIC DNA]</scope>
    <source>
        <strain evidence="11">CCUG 62414</strain>
    </source>
</reference>
<evidence type="ECO:0000256" key="6">
    <source>
        <dbReference type="ARBA" id="ARBA00023295"/>
    </source>
</evidence>
<evidence type="ECO:0000256" key="2">
    <source>
        <dbReference type="ARBA" id="ARBA00012729"/>
    </source>
</evidence>
<comment type="catalytic activity">
    <reaction evidence="1">
        <text>Random endo-hydrolysis of N-acetyl-beta-D-glucosaminide (1-&gt;4)-beta-linkages in chitin and chitodextrins.</text>
        <dbReference type="EC" id="3.2.1.14"/>
    </reaction>
</comment>
<dbReference type="SMART" id="SM00560">
    <property type="entry name" value="LamGL"/>
    <property type="match status" value="1"/>
</dbReference>
<feature type="signal peptide" evidence="8">
    <location>
        <begin position="1"/>
        <end position="31"/>
    </location>
</feature>
<keyword evidence="4 7" id="KW-0378">Hydrolase</keyword>
<keyword evidence="3 8" id="KW-0732">Signal</keyword>
<evidence type="ECO:0000256" key="5">
    <source>
        <dbReference type="ARBA" id="ARBA00023157"/>
    </source>
</evidence>
<dbReference type="PROSITE" id="PS51910">
    <property type="entry name" value="GH18_2"/>
    <property type="match status" value="1"/>
</dbReference>
<evidence type="ECO:0000256" key="4">
    <source>
        <dbReference type="ARBA" id="ARBA00022801"/>
    </source>
</evidence>
<organism evidence="10 11">
    <name type="scientific">Mariniflexile jejuense</name>
    <dbReference type="NCBI Taxonomy" id="1173582"/>
    <lineage>
        <taxon>Bacteria</taxon>
        <taxon>Pseudomonadati</taxon>
        <taxon>Bacteroidota</taxon>
        <taxon>Flavobacteriia</taxon>
        <taxon>Flavobacteriales</taxon>
        <taxon>Flavobacteriaceae</taxon>
        <taxon>Mariniflexile</taxon>
    </lineage>
</organism>
<dbReference type="InterPro" id="IPR013320">
    <property type="entry name" value="ConA-like_dom_sf"/>
</dbReference>
<evidence type="ECO:0000256" key="8">
    <source>
        <dbReference type="SAM" id="SignalP"/>
    </source>
</evidence>
<dbReference type="PANTHER" id="PTHR11177">
    <property type="entry name" value="CHITINASE"/>
    <property type="match status" value="1"/>
</dbReference>
<dbReference type="GO" id="GO:0016787">
    <property type="term" value="F:hydrolase activity"/>
    <property type="evidence" value="ECO:0007669"/>
    <property type="project" value="UniProtKB-KW"/>
</dbReference>
<dbReference type="EMBL" id="JBHTJI010000042">
    <property type="protein sequence ID" value="MFD0991180.1"/>
    <property type="molecule type" value="Genomic_DNA"/>
</dbReference>
<evidence type="ECO:0000256" key="3">
    <source>
        <dbReference type="ARBA" id="ARBA00022729"/>
    </source>
</evidence>
<dbReference type="Gene3D" id="3.40.5.30">
    <property type="entry name" value="(Trans)glycosidases - domain 2"/>
    <property type="match status" value="1"/>
</dbReference>
<dbReference type="InterPro" id="IPR026444">
    <property type="entry name" value="Secre_tail"/>
</dbReference>